<evidence type="ECO:0000259" key="12">
    <source>
        <dbReference type="Pfam" id="PF22997"/>
    </source>
</evidence>
<evidence type="ECO:0000256" key="1">
    <source>
        <dbReference type="ARBA" id="ARBA00004651"/>
    </source>
</evidence>
<dbReference type="InterPro" id="IPR004835">
    <property type="entry name" value="Chitin_synth"/>
</dbReference>
<dbReference type="PANTHER" id="PTHR22914:SF16">
    <property type="entry name" value="CHITIN SYNTHASE 3"/>
    <property type="match status" value="1"/>
</dbReference>
<keyword evidence="3" id="KW-1003">Cell membrane</keyword>
<keyword evidence="7 11" id="KW-1133">Transmembrane helix</keyword>
<accession>A0A1X2G3I1</accession>
<dbReference type="Proteomes" id="UP000242146">
    <property type="component" value="Unassembled WGS sequence"/>
</dbReference>
<dbReference type="GO" id="GO:0005886">
    <property type="term" value="C:plasma membrane"/>
    <property type="evidence" value="ECO:0007669"/>
    <property type="project" value="UniProtKB-SubCell"/>
</dbReference>
<keyword evidence="8 11" id="KW-0472">Membrane</keyword>
<dbReference type="GO" id="GO:0030428">
    <property type="term" value="C:cell septum"/>
    <property type="evidence" value="ECO:0007669"/>
    <property type="project" value="TreeGrafter"/>
</dbReference>
<evidence type="ECO:0000313" key="13">
    <source>
        <dbReference type="EMBL" id="ORX43850.1"/>
    </source>
</evidence>
<evidence type="ECO:0000256" key="3">
    <source>
        <dbReference type="ARBA" id="ARBA00022475"/>
    </source>
</evidence>
<evidence type="ECO:0000256" key="9">
    <source>
        <dbReference type="ARBA" id="ARBA00023180"/>
    </source>
</evidence>
<evidence type="ECO:0000256" key="7">
    <source>
        <dbReference type="ARBA" id="ARBA00022989"/>
    </source>
</evidence>
<evidence type="ECO:0000256" key="10">
    <source>
        <dbReference type="SAM" id="MobiDB-lite"/>
    </source>
</evidence>
<organism evidence="13 14">
    <name type="scientific">Hesseltinella vesiculosa</name>
    <dbReference type="NCBI Taxonomy" id="101127"/>
    <lineage>
        <taxon>Eukaryota</taxon>
        <taxon>Fungi</taxon>
        <taxon>Fungi incertae sedis</taxon>
        <taxon>Mucoromycota</taxon>
        <taxon>Mucoromycotina</taxon>
        <taxon>Mucoromycetes</taxon>
        <taxon>Mucorales</taxon>
        <taxon>Cunninghamellaceae</taxon>
        <taxon>Hesseltinella</taxon>
    </lineage>
</organism>
<keyword evidence="6 11" id="KW-0812">Transmembrane</keyword>
<keyword evidence="4" id="KW-0328">Glycosyltransferase</keyword>
<sequence length="1090" mass="120723">MGFVGYLTFGFTQTVCPTPPLSIHGSEVNGGYLIIHGNAYLLSDWNSHPAVDGANNVMYPPVNGGGMDASFLFQTAVDLSACHQTLTRPSAGSGPTSTIFMPCQLFNPNATDVPPASQFTNTSSCHLSSTALNQLNDFQTNGVPQSSGSNKNKMGRVYYHWEDLTTSNNYMAYNGFVLNLNLLKSLPTNVFSTLPGGLIETIMANMTAFAGRDMTTTIKAYRAQDNQWLTEAECLSSLIKVGSVDTLSLGCIASDIVLYVSLVVILAVIVVKFVMAVIFGWFLSWKLGHFNEDRSYAARMKREEEIENWTRNMATAPTLAFSPNSPYAAKANNRKTLLPQTSRFTQPEHGIHRFDNNSGVGFGSPSPASSPWQSPLPSAPSRASIAALRNSVATRPHSGMFTPPHLYSSPRPSSVSLSIASSENTNTTVQKSPLPLSPYANPQPPADYMPFNFVLAPTVCLVTCYSEGEEGIRTTLDSIAVSDYPNSHKLLLVICDGIIKGHGNDRSTPEICVDMMRDLLTPADQVEAQPYVAIADGKKRTNFAKVYAGFYKFNDDTVDPSLQQRVPMITLVKCGSPAEANDAKPGNRGKRDSQIVFMQFLQKVMFDERMTRMEFDFFNAIWRVTGLPPDAFELCLMVDADTKLYPDALTRLVSCAVRDPTISGLCGETKIANKKDSWVTMIQVFEYYISHHQTKAFESVFGGVTCLPGCFCMYRIKAPKGPNGYWVPIMANPDIVERYSENVVDTLHKKNLLLLGEDRYLSTLMLKTFPHRKMMFVPQAVCKTVVPDTFSVLLSQRRRWINSTVHNLMELLFVNDLCGTFCFSMQFVVFMDLVGTLALPAAISFTLYLIIRALMGYPSVISLILLALILGLPGVLIVMTSRKVIYVCWMLLYLCSLPVWNFVLPMYAFWHFDDFSWGDTRKVEGEAKGENHGDKDGEFDSSAFVMKRWFEFERERRIKIAQDQGLPIPTFADPARLPSSSIRDSLYLLHSRPSSYFSEMDAPLTQHAVPPAGLMMQTQLDNYLTHGPQSVASSPSYQRTPSPPSNASGRSSNHSRHQLHDDLMPGDSIEQVPLDELKSLSPSSSEAASR</sequence>
<dbReference type="CDD" id="cd04190">
    <property type="entry name" value="Chitin_synth_C"/>
    <property type="match status" value="1"/>
</dbReference>
<feature type="transmembrane region" description="Helical" evidence="11">
    <location>
        <begin position="256"/>
        <end position="283"/>
    </location>
</feature>
<evidence type="ECO:0000256" key="4">
    <source>
        <dbReference type="ARBA" id="ARBA00022676"/>
    </source>
</evidence>
<dbReference type="GO" id="GO:0004100">
    <property type="term" value="F:chitin synthase activity"/>
    <property type="evidence" value="ECO:0007669"/>
    <property type="project" value="UniProtKB-EC"/>
</dbReference>
<dbReference type="AlphaFoldDB" id="A0A1X2G3I1"/>
<evidence type="ECO:0000313" key="14">
    <source>
        <dbReference type="Proteomes" id="UP000242146"/>
    </source>
</evidence>
<keyword evidence="9" id="KW-0325">Glycoprotein</keyword>
<dbReference type="STRING" id="101127.A0A1X2G3I1"/>
<evidence type="ECO:0000256" key="11">
    <source>
        <dbReference type="SAM" id="Phobius"/>
    </source>
</evidence>
<dbReference type="SUPFAM" id="SSF53448">
    <property type="entry name" value="Nucleotide-diphospho-sugar transferases"/>
    <property type="match status" value="1"/>
</dbReference>
<feature type="compositionally biased region" description="Low complexity" evidence="10">
    <location>
        <begin position="1079"/>
        <end position="1090"/>
    </location>
</feature>
<feature type="region of interest" description="Disordered" evidence="10">
    <location>
        <begin position="1025"/>
        <end position="1090"/>
    </location>
</feature>
<feature type="domain" description="Chitin synthase 4-like" evidence="12">
    <location>
        <begin position="157"/>
        <end position="243"/>
    </location>
</feature>
<feature type="compositionally biased region" description="Low complexity" evidence="10">
    <location>
        <begin position="364"/>
        <end position="380"/>
    </location>
</feature>
<feature type="compositionally biased region" description="Polar residues" evidence="10">
    <location>
        <begin position="1025"/>
        <end position="1052"/>
    </location>
</feature>
<dbReference type="PANTHER" id="PTHR22914">
    <property type="entry name" value="CHITIN SYNTHASE"/>
    <property type="match status" value="1"/>
</dbReference>
<comment type="caution">
    <text evidence="13">The sequence shown here is derived from an EMBL/GenBank/DDBJ whole genome shotgun (WGS) entry which is preliminary data.</text>
</comment>
<dbReference type="InterPro" id="IPR054295">
    <property type="entry name" value="CHS4-like_dom"/>
</dbReference>
<keyword evidence="5" id="KW-0808">Transferase</keyword>
<dbReference type="EC" id="2.4.1.16" evidence="2"/>
<gene>
    <name evidence="13" type="ORF">DM01DRAFT_253733</name>
</gene>
<reference evidence="13 14" key="1">
    <citation type="submission" date="2016-07" db="EMBL/GenBank/DDBJ databases">
        <title>Pervasive Adenine N6-methylation of Active Genes in Fungi.</title>
        <authorList>
            <consortium name="DOE Joint Genome Institute"/>
            <person name="Mondo S.J."/>
            <person name="Dannebaum R.O."/>
            <person name="Kuo R.C."/>
            <person name="Labutti K."/>
            <person name="Haridas S."/>
            <person name="Kuo A."/>
            <person name="Salamov A."/>
            <person name="Ahrendt S.R."/>
            <person name="Lipzen A."/>
            <person name="Sullivan W."/>
            <person name="Andreopoulos W.B."/>
            <person name="Clum A."/>
            <person name="Lindquist E."/>
            <person name="Daum C."/>
            <person name="Ramamoorthy G.K."/>
            <person name="Gryganskyi A."/>
            <person name="Culley D."/>
            <person name="Magnuson J.K."/>
            <person name="James T.Y."/>
            <person name="O'Malley M.A."/>
            <person name="Stajich J.E."/>
            <person name="Spatafora J.W."/>
            <person name="Visel A."/>
            <person name="Grigoriev I.V."/>
        </authorList>
    </citation>
    <scope>NUCLEOTIDE SEQUENCE [LARGE SCALE GENOMIC DNA]</scope>
    <source>
        <strain evidence="13 14">NRRL 3301</strain>
    </source>
</reference>
<dbReference type="OrthoDB" id="370884at2759"/>
<dbReference type="EMBL" id="MCGT01000052">
    <property type="protein sequence ID" value="ORX43850.1"/>
    <property type="molecule type" value="Genomic_DNA"/>
</dbReference>
<evidence type="ECO:0000256" key="5">
    <source>
        <dbReference type="ARBA" id="ARBA00022679"/>
    </source>
</evidence>
<dbReference type="GO" id="GO:0006031">
    <property type="term" value="P:chitin biosynthetic process"/>
    <property type="evidence" value="ECO:0007669"/>
    <property type="project" value="TreeGrafter"/>
</dbReference>
<dbReference type="Pfam" id="PF03142">
    <property type="entry name" value="Chitin_synth_2"/>
    <property type="match status" value="1"/>
</dbReference>
<feature type="region of interest" description="Disordered" evidence="10">
    <location>
        <begin position="355"/>
        <end position="380"/>
    </location>
</feature>
<dbReference type="InterPro" id="IPR029044">
    <property type="entry name" value="Nucleotide-diphossugar_trans"/>
</dbReference>
<protein>
    <recommendedName>
        <fullName evidence="2">chitin synthase</fullName>
        <ecNumber evidence="2">2.4.1.16</ecNumber>
    </recommendedName>
</protein>
<feature type="transmembrane region" description="Helical" evidence="11">
    <location>
        <begin position="827"/>
        <end position="851"/>
    </location>
</feature>
<evidence type="ECO:0000256" key="6">
    <source>
        <dbReference type="ARBA" id="ARBA00022692"/>
    </source>
</evidence>
<feature type="transmembrane region" description="Helical" evidence="11">
    <location>
        <begin position="886"/>
        <end position="910"/>
    </location>
</feature>
<keyword evidence="14" id="KW-1185">Reference proteome</keyword>
<evidence type="ECO:0000256" key="2">
    <source>
        <dbReference type="ARBA" id="ARBA00012543"/>
    </source>
</evidence>
<dbReference type="Pfam" id="PF22997">
    <property type="entry name" value="CHS4"/>
    <property type="match status" value="1"/>
</dbReference>
<proteinExistence type="predicted"/>
<comment type="subcellular location">
    <subcellularLocation>
        <location evidence="1">Cell membrane</location>
        <topology evidence="1">Multi-pass membrane protein</topology>
    </subcellularLocation>
</comment>
<feature type="transmembrane region" description="Helical" evidence="11">
    <location>
        <begin position="857"/>
        <end position="879"/>
    </location>
</feature>
<name>A0A1X2G3I1_9FUNG</name>
<evidence type="ECO:0000256" key="8">
    <source>
        <dbReference type="ARBA" id="ARBA00023136"/>
    </source>
</evidence>